<keyword evidence="3" id="KW-1185">Reference proteome</keyword>
<reference evidence="3" key="1">
    <citation type="journal article" date="2019" name="Int. J. Syst. Evol. Microbiol.">
        <title>The Global Catalogue of Microorganisms (GCM) 10K type strain sequencing project: providing services to taxonomists for standard genome sequencing and annotation.</title>
        <authorList>
            <consortium name="The Broad Institute Genomics Platform"/>
            <consortium name="The Broad Institute Genome Sequencing Center for Infectious Disease"/>
            <person name="Wu L."/>
            <person name="Ma J."/>
        </authorList>
    </citation>
    <scope>NUCLEOTIDE SEQUENCE [LARGE SCALE GENOMIC DNA]</scope>
    <source>
        <strain evidence="3">CGMCC 1.15809</strain>
    </source>
</reference>
<dbReference type="InterPro" id="IPR016181">
    <property type="entry name" value="Acyl_CoA_acyltransferase"/>
</dbReference>
<dbReference type="SUPFAM" id="SSF55729">
    <property type="entry name" value="Acyl-CoA N-acyltransferases (Nat)"/>
    <property type="match status" value="1"/>
</dbReference>
<gene>
    <name evidence="2" type="ORF">ACFP3M_11470</name>
</gene>
<dbReference type="Pfam" id="PF08445">
    <property type="entry name" value="FR47"/>
    <property type="match status" value="1"/>
</dbReference>
<sequence>MELGNGGCATARGPVGTADRAGLVRVVGVWAYGWARARTTPVPQIVPGGFRIEVGRPREAARYVLPDADPAVVRELARTVTAPDIWLKICAPRDRVAPLLRAGWRYDEPQYLMTAPLPPSPLVTAVPPGYRLVTEECDGITDVRVWATNGPTAADRPAASGRTALTGGTGGAPVSAVYDMIGTEPEHLRRGLGRLVMAVLTTTAVRRGALEGVLVASPPGRKLYEALGWQLRSPVTAVVREG</sequence>
<dbReference type="InterPro" id="IPR013653">
    <property type="entry name" value="GCN5-like_dom"/>
</dbReference>
<feature type="domain" description="GCN5-related N-acetyltransferase Rv2170-like" evidence="1">
    <location>
        <begin position="180"/>
        <end position="232"/>
    </location>
</feature>
<proteinExistence type="predicted"/>
<organism evidence="2 3">
    <name type="scientific">Streptomyces ramulosus</name>
    <dbReference type="NCBI Taxonomy" id="47762"/>
    <lineage>
        <taxon>Bacteria</taxon>
        <taxon>Bacillati</taxon>
        <taxon>Actinomycetota</taxon>
        <taxon>Actinomycetes</taxon>
        <taxon>Kitasatosporales</taxon>
        <taxon>Streptomycetaceae</taxon>
        <taxon>Streptomyces</taxon>
    </lineage>
</organism>
<name>A0ABW1FHQ1_9ACTN</name>
<evidence type="ECO:0000259" key="1">
    <source>
        <dbReference type="Pfam" id="PF08445"/>
    </source>
</evidence>
<dbReference type="Proteomes" id="UP001596241">
    <property type="component" value="Unassembled WGS sequence"/>
</dbReference>
<dbReference type="Gene3D" id="3.40.630.30">
    <property type="match status" value="1"/>
</dbReference>
<dbReference type="RefSeq" id="WP_345079596.1">
    <property type="nucleotide sequence ID" value="NZ_BAAAWG010000004.1"/>
</dbReference>
<comment type="caution">
    <text evidence="2">The sequence shown here is derived from an EMBL/GenBank/DDBJ whole genome shotgun (WGS) entry which is preliminary data.</text>
</comment>
<dbReference type="EMBL" id="JBHSPW010000004">
    <property type="protein sequence ID" value="MFC5893435.1"/>
    <property type="molecule type" value="Genomic_DNA"/>
</dbReference>
<evidence type="ECO:0000313" key="3">
    <source>
        <dbReference type="Proteomes" id="UP001596241"/>
    </source>
</evidence>
<protein>
    <submittedName>
        <fullName evidence="2">GNAT family N-acetyltransferase</fullName>
    </submittedName>
</protein>
<accession>A0ABW1FHQ1</accession>
<evidence type="ECO:0000313" key="2">
    <source>
        <dbReference type="EMBL" id="MFC5893435.1"/>
    </source>
</evidence>